<dbReference type="KEGG" id="clk:CGC53_02575"/>
<name>A0A250F854_9FLAO</name>
<keyword evidence="1" id="KW-0677">Repeat</keyword>
<evidence type="ECO:0000313" key="5">
    <source>
        <dbReference type="Proteomes" id="UP000217276"/>
    </source>
</evidence>
<sequence length="3999" mass="432990">MSILYAMKKFLTAILFLMLGAVGYAQCINVQVTFIKGNCFTDNQIKVTARDMSPFPSICLPSSGKFIIELQGGGHDGDMFRMTQPSPGAPFEYTFYNLKAEEWNGTKVEKIKYKVIVRDEDTGAFDEREVDAESNYKLMNIQNLTAIQPVSYCGGAVQNGGVKFQIPNGGIGPFEVTLLKMDGTVLVPTQTFERPANNGYIEVKSPAVQPNTYIIVQVKDKTNVSDQCGETRRYPSFYIPSVVHRYTVNCIEIATQSRYMYKSSENCSHYNMQIYISRKDGDYLWRNLTDYNAELRDWFTKPGTAVAYFKNSSKPAIDFSSSFYAGSPNYYHAYYTVPGYPFAKGDDVEIVIKGPKNTIRERFKFDHQLDMPTGGCNTLIYNAYGYKYDGSFSWTELTCGTYTLTRHEGSVHSSYSSNTGRNASFPDVNTGEARPTYVGGWLNGYSNFNLQRKVGGSWVDEGNTSYPSTPGATYRYIYKNQPGGCPVACSNEFVVPHYNMGAIPPMPTPQARPVIKIWDKLQTGLGMYAGTGAFKIYPDHIDKFFYPLKLKVERADGVASVTYQGSVAFSDTKTRTISFPLNLEIRTYWSTYGYTNLPAGRYRLTVTDACGATTVREYQLGAVSFNPKVNYEKDCEVGKINFNIGRNITVADDNYYERVYLQQEIEDQWGYKSWQYVNNHASTGGNYFNAQTGSFTNLLPGKYRLYFTNVYLSHGLFHNTGTNKYDRYSITDPTTPYLYNNEFYKEVTIPPLVKLNPVINPVICHKGSATGMIAVDVTGQEVYFPITYRLYRKATATATTSTLIDSKTYQASDNKYFHIFEGLTTGFYRIETDHRCQVVPKDIDIDISNAFNPFLVIDRPVPFCTGNQARVKLGLSEHIFDIKWFKLDADGNKTTSAPIKIGSSFWENIYTTTTYLAEYTLKPNVGCTNNTIYTKTATVVLPPIDEPPYFRTPCPNDIEVTVDQGQCGKQVRWREPEAYPTCRGAVTRWQSHTPNSYFNIGVHTVTYTFTDGSGNTASCSFLITVKPRGLQIKTTQRYTDAGGNTLTQLQPNQQFYYELRYENTGSENINKATINVTLPDNTSVQPNGAPDLSGAGDGSWQNPQPTSAYTASNKSYKFGIGENYTQSTLKLGDPERVIRIPMKVSNDCNVLLKSCESYVLTNLSITYEGGPYGCQSAEFTQTGAISTTVNVSGCGRQELMCGTGAMTFNAIGGFTSYQWYDSNGPIIGETNPSYSPINPGVYKVEKTISCHGTLLTVTETIDYQSIGNMVDPIKAQAQNIGVTCAGTGGWTSQFYLCQGGSKVISVPYNNTPYEWQTWNGSCNSQAAAQPNCRIETDDCWSTLSSGKTFTLTTAGLYRLKFLNSGCDKAFYFQVITSGLLGSLSNKKDETPFEQGSVDYQLSASGVQYKVEIYRNGTLLRTDIKTDNIGIIENLTEGTYRFKFTSPQIPNCEYTANETIGKQTDMKMTATFKGFKEGSCNTAKLQLKAEAGQPTYRFYIWKIDGQKQYANEAAALASAPIGIQLASQGTTGVDIEVPNITQVGEYEFIVGDQRNGAKAYSNKVLISPPSPHNFTVSATQEILCESTPNSGYINMIFAPGSQNVNRTINLYKLDNAGARVLPVFKTTGGGLFTGLPAGTYEVEMVSNVAGTTCRYTKKPIVIKAPQAPLRAYAGVVADRSCDTANNQYKVAVNNVSGGTPPYRYSFDGEATYVPDNIGYIGSSSTIYVKDSKDCRVSIPITVELTTMPTISLSPIAYRCDNGYGAVTITVSSTVSQTYQYILDGSATQTLVGNTIHRTLAPGAHSLTVYYTPANSSTTPNVLFTEDFGTGDVDTCVESANTDLVCATSSTTLQDGQQLITKQAPAKANWTVPTDPTGGRYLAVAGNGNNEVVYKRTLTGVALGIPLTVSVDAVSLLSSGGVPAQFRVALCKADGTALRTKPLGGVTNGASWKNLSVTFTAAEVAGFTNNNIQIRVLSSAPHAYGALGSDFALDNLKVAQATTYCELKVTKLINIEANKQMRVEKYGAEKNVSCIGAADGQVRIRVLNAPSVNIKYAVAALNTSTVTWTPTTLDAQGVFTITGLEATQSGSVQIQDALQPNCIGTVEYKIGEPTPIVPSVVLLERVTCLNDEKAKVKVSATGGNTDGYQYQVLTVNGTFVPSTPTPNPYEIGDIPAGTYTIVIKDAKGCTTSTTFVIDGLRTLTVSAVPTSLCYSSNAEKKVVLTVTNGNGNNYKVTRVGSGNTYTFNNTIYTYPDALEVGVHTFTITDSYGCQTTVSAEIYAPLSLQVSPTTQLYASCNSSSQTFGLSVTGGVPTMLKEFSYSIDGGVTFTHIASNTTNASVTIPIPVATDSTIQFMVTYSPDGNECRRDRLVRISYDPPRFLTDTFTTTKAICGEDNGSVLITPADYYVGTTSHTLVIRNAANVVQTNTTAMAAGNYTAYLTDARGCVATKSFTIDKIDPLVSTATITKQMGCTAADLAEITVGLTTGGTAPYIVKVLNTSTNAEATQTATSNNISLAFGSLDYGNYQVTITDANGCNKVHNLVINPNSSVMSITFPTISGCVSRTHAIISATSSGTFSSTTKAYFAIYRPGIQNPPASSAANMVTTNNLDGINTDNWYLATASGTGVAVTIPNLTPGVRYTFVVYNMTTKCRTIQQAASPAPGGSILSATFDIQNVKCAAGNDGTFTYTLANVQGSTNAISWNIYKADTHQSVVAGTTPSPSFTTPRNVNTSLSAGKYYITFTESPSGCVNSFEFEIKRSAIEMQITTVATKKATCKTDGQIWLGISGGTATYTYNYVAAGGAAPTVFTQTTMTSKYVDMPAGVWDVYVRDAFDCQKMSTVTVSAYDIPSIATVTTLACKAYNNTNGKIPVRVDLSQIGQGAHFYRLDGTATETINWTVANQSFEVEVTPLVAHTITVTDVNGCATSTTFSTTALITATATITKLKSCATPTAQITVSVSGGTGTYSYTLERLDNGAIAGATIATNTAFPTPTGGVITLGTATFTQAATYRMYIYDVETADCRPIVKEFVVQDPDPIDLTGVVLQPYHEKCNLGLTATPTGSIDIVMPKRSTTESYTFAISSAIDLTTGNTLTVTATPTTSGTHSATFTGLHGTPQGVKYDIRITNQDGCTASVYTVVTSPEPITFEDGVLTATQYKCENGTGLSTPKVVLDVTKIKGGVPPYTTEFYSTVTSTLLGNGTEYSLPDLAGGSYYVLVKDNAGCSSVTVSVTVAPAFELTTLSITTTVTATCAVDEQIRIDVGTTGYIAGTMLRYTIQGTDNSIATVTTVASPSLTIALPGSKDLRGSGYTIEVLNEQTGCKITGVHTVKDPNTFAIVSSNPVRAICHSGYGAITLSVVDRDLSDGDQSAGFTYTITSVGSTSPTNISGSEAGNTRTITNLLKGGTYDIEATSNATGCVIAKHRFIIPSNPDEIKVIHAIQMVSVDCSNENAIVRLAISGGQQTYTVVLTPISGTPGTAVTKTDVPAGTPGVDFEGLNAAGPGVPGIYQITITDALGCTSFTGSSTVTVDPYDSIQIASVTTELTPITCVGAKDGKLKMSNLAGGTRPYFYKLISVATNVEVQNIEKNASEYTFEGIEPGTYRVDFYDAKNCMVSLPGTFTFTDPQPVSVDIDEDNSQFYTCNGQNGGKLELKNLVGGTGTYTIDIVRADNNQKINGHRDVTGTTDIFDNLPPSPKDTYYQLVVKDTNGCVMTKTVTFTVVEFPDINVNYVDKEGTCEANTNNYKDYLVVKFRSPEVDFSKITYSLNGTATRTSFVRTLGNVGYIYEFDRTIATQTIEVHYDTTSPVSGHCSASKNFTIDLYVPLTLSDTTSSATAINTVQVQAKGGTITNLKGYTYYYNGVDKGDSTTYKINHNDPERIAPDGTRIKIVEVMVQDANGCTATLTLEVPYHDIEVPNFFTPNGDGENDVWKPKYLDNNVNARIYIFDRYGRRLANLAPGEGWDGQYDGRSMPAGDYWYIIEINDQLYDKRQFYGNFTLYR</sequence>
<accession>A0A250F854</accession>
<protein>
    <submittedName>
        <fullName evidence="4">Hyalin</fullName>
    </submittedName>
</protein>
<reference evidence="5" key="1">
    <citation type="submission" date="2017-06" db="EMBL/GenBank/DDBJ databases">
        <title>Capnocytophaga spp. assemblies.</title>
        <authorList>
            <person name="Gulvik C.A."/>
        </authorList>
    </citation>
    <scope>NUCLEOTIDE SEQUENCE [LARGE SCALE GENOMIC DNA]</scope>
    <source>
        <strain evidence="5">H6253</strain>
    </source>
</reference>
<gene>
    <name evidence="4" type="ORF">CGC53_02575</name>
</gene>
<feature type="region of interest" description="Disordered" evidence="2">
    <location>
        <begin position="1078"/>
        <end position="1106"/>
    </location>
</feature>
<dbReference type="Proteomes" id="UP000217276">
    <property type="component" value="Chromosome"/>
</dbReference>
<dbReference type="NCBIfam" id="TIGR04131">
    <property type="entry name" value="Bac_Flav_CTERM"/>
    <property type="match status" value="1"/>
</dbReference>
<dbReference type="InterPro" id="IPR025667">
    <property type="entry name" value="SprB_repeat"/>
</dbReference>
<evidence type="ECO:0000313" key="4">
    <source>
        <dbReference type="EMBL" id="ATA81313.1"/>
    </source>
</evidence>
<dbReference type="InterPro" id="IPR026341">
    <property type="entry name" value="T9SS_type_B"/>
</dbReference>
<dbReference type="PROSITE" id="PS50825">
    <property type="entry name" value="HYR"/>
    <property type="match status" value="1"/>
</dbReference>
<evidence type="ECO:0000259" key="3">
    <source>
        <dbReference type="PROSITE" id="PS50825"/>
    </source>
</evidence>
<dbReference type="Pfam" id="PF13573">
    <property type="entry name" value="SprB"/>
    <property type="match status" value="2"/>
</dbReference>
<keyword evidence="5" id="KW-1185">Reference proteome</keyword>
<evidence type="ECO:0000256" key="1">
    <source>
        <dbReference type="ARBA" id="ARBA00022737"/>
    </source>
</evidence>
<dbReference type="InterPro" id="IPR003410">
    <property type="entry name" value="HYR_dom"/>
</dbReference>
<proteinExistence type="predicted"/>
<evidence type="ECO:0000256" key="2">
    <source>
        <dbReference type="SAM" id="MobiDB-lite"/>
    </source>
</evidence>
<dbReference type="EMBL" id="CP022384">
    <property type="protein sequence ID" value="ATA81313.1"/>
    <property type="molecule type" value="Genomic_DNA"/>
</dbReference>
<dbReference type="Pfam" id="PF02494">
    <property type="entry name" value="HYR"/>
    <property type="match status" value="1"/>
</dbReference>
<organism evidence="4 5">
    <name type="scientific">Capnocytophaga leadbetteri</name>
    <dbReference type="NCBI Taxonomy" id="327575"/>
    <lineage>
        <taxon>Bacteria</taxon>
        <taxon>Pseudomonadati</taxon>
        <taxon>Bacteroidota</taxon>
        <taxon>Flavobacteriia</taxon>
        <taxon>Flavobacteriales</taxon>
        <taxon>Flavobacteriaceae</taxon>
        <taxon>Capnocytophaga</taxon>
    </lineage>
</organism>
<feature type="domain" description="HYR" evidence="3">
    <location>
        <begin position="944"/>
        <end position="1027"/>
    </location>
</feature>
<dbReference type="Pfam" id="PF13585">
    <property type="entry name" value="CHU_C"/>
    <property type="match status" value="1"/>
</dbReference>